<evidence type="ECO:0000259" key="13">
    <source>
        <dbReference type="Pfam" id="PF00593"/>
    </source>
</evidence>
<evidence type="ECO:0000256" key="12">
    <source>
        <dbReference type="SAM" id="SignalP"/>
    </source>
</evidence>
<feature type="domain" description="TonB-dependent receptor plug" evidence="14">
    <location>
        <begin position="73"/>
        <end position="186"/>
    </location>
</feature>
<reference evidence="15 16" key="1">
    <citation type="submission" date="2020-03" db="EMBL/GenBank/DDBJ databases">
        <title>Genome sequence of strain Massilia sp. TW-1.</title>
        <authorList>
            <person name="Chaudhary D.K."/>
        </authorList>
    </citation>
    <scope>NUCLEOTIDE SEQUENCE [LARGE SCALE GENOMIC DNA]</scope>
    <source>
        <strain evidence="15 16">TW-1</strain>
    </source>
</reference>
<dbReference type="Proteomes" id="UP000716322">
    <property type="component" value="Unassembled WGS sequence"/>
</dbReference>
<keyword evidence="3 10" id="KW-0813">Transport</keyword>
<dbReference type="Pfam" id="PF07715">
    <property type="entry name" value="Plug"/>
    <property type="match status" value="1"/>
</dbReference>
<feature type="signal peptide" evidence="12">
    <location>
        <begin position="1"/>
        <end position="36"/>
    </location>
</feature>
<dbReference type="PROSITE" id="PS52016">
    <property type="entry name" value="TONB_DEPENDENT_REC_3"/>
    <property type="match status" value="1"/>
</dbReference>
<keyword evidence="12" id="KW-0732">Signal</keyword>
<dbReference type="Gene3D" id="2.170.130.10">
    <property type="entry name" value="TonB-dependent receptor, plug domain"/>
    <property type="match status" value="1"/>
</dbReference>
<evidence type="ECO:0000256" key="2">
    <source>
        <dbReference type="ARBA" id="ARBA00009810"/>
    </source>
</evidence>
<dbReference type="InterPro" id="IPR036942">
    <property type="entry name" value="Beta-barrel_TonB_sf"/>
</dbReference>
<dbReference type="RefSeq" id="WP_166863089.1">
    <property type="nucleotide sequence ID" value="NZ_JAAQOM010000018.1"/>
</dbReference>
<comment type="subcellular location">
    <subcellularLocation>
        <location evidence="1 10">Cell outer membrane</location>
        <topology evidence="1 10">Multi-pass membrane protein</topology>
    </subcellularLocation>
</comment>
<evidence type="ECO:0000256" key="11">
    <source>
        <dbReference type="RuleBase" id="RU003357"/>
    </source>
</evidence>
<sequence>MRTTSGNIKVAQPAPNVFRHRSAILLASLVSAGVFAQEVPGQAKPGPVADSPAGDATPSIVVTGTRVTRAGYTAPTPLTVVGEEFLVDRAPSVLIEAISLLPAARNTATPMTGGQAIGGTGGGSFLNLRGLGANRTLVLVNGERMTPTTNIGTVDIAVLPQLLVKRIDIVTGGASAAYGSDAVAGVANIVLDTRLNGLKTNVEAGISSHSDGGTQKAGLAWGGDLGDRAHLVLGIEGYKSEAVPVSSRNDLYYAVGTVPNSNYTPTNGQKPLVVAPYVYYNNMTFGGLITGGPLANTQFLPGGATAPYQPCGPVVGVNVVCPRQRNDLAFFQRVADLTAPQKRYSGYANLSFDVSPDVKVHGDFLYGESKTNFHSVPPATVLLGAFNIQRDNAYLPAGVATQMDAAGVKSFPLGRFSAEFGSSEFTRFSNVYRGSLGVDMSLAGSWKATAYTAYGESNYNWRYDNADIPANFNRAVDAVVNPANGQIVCRSTLSNPGNGCVPINLFGEGAPNLAAKAYAYGTGLTYLHLNEFNAGGRVSGEPFSTWAGAVSVAAGAEYRSTKEDQTVDAIQAARGFAYNNQQPLSGKMQVREAFLETVVPLGAGLPMMKSLEVNGAVRKTNYSTSGDATTWKFGGTYEPNSSVRFRAVRSRDIRAPNILELNSRLISAGAGTTVIDPRTKTQVNAAAFSSGNPSLQAEVAITSSAGIVLQPAFLPKFNLSLDYYAINLTKAIQTLTAQQTVDQCQAGNASICGFITRDTGGAITSIVAPYANLATITTNGLDLESSYRFDLGAAGKLEVRGLANFVREYAVDLGTGKVNYAGDVLSYNIPKLGWDIGARYRNGDTTVSANASGLGPAKYSIASASLIQNNSLPGVWYLGAGIEQRIKRGEGEWTVYVRADNILNKKPPMAFPTQAGSYDRIGPYFKLGVRFSM</sequence>
<dbReference type="InterPro" id="IPR012910">
    <property type="entry name" value="Plug_dom"/>
</dbReference>
<evidence type="ECO:0000256" key="3">
    <source>
        <dbReference type="ARBA" id="ARBA00022448"/>
    </source>
</evidence>
<evidence type="ECO:0000256" key="4">
    <source>
        <dbReference type="ARBA" id="ARBA00022452"/>
    </source>
</evidence>
<proteinExistence type="inferred from homology"/>
<keyword evidence="5 10" id="KW-0812">Transmembrane</keyword>
<evidence type="ECO:0000256" key="1">
    <source>
        <dbReference type="ARBA" id="ARBA00004571"/>
    </source>
</evidence>
<evidence type="ECO:0000313" key="15">
    <source>
        <dbReference type="EMBL" id="NIA56966.1"/>
    </source>
</evidence>
<keyword evidence="7 10" id="KW-0472">Membrane</keyword>
<keyword evidence="6 11" id="KW-0798">TonB box</keyword>
<evidence type="ECO:0000256" key="8">
    <source>
        <dbReference type="ARBA" id="ARBA00023170"/>
    </source>
</evidence>
<keyword evidence="4 10" id="KW-1134">Transmembrane beta strand</keyword>
<feature type="domain" description="TonB-dependent receptor-like beta-barrel" evidence="13">
    <location>
        <begin position="426"/>
        <end position="902"/>
    </location>
</feature>
<evidence type="ECO:0000256" key="10">
    <source>
        <dbReference type="PROSITE-ProRule" id="PRU01360"/>
    </source>
</evidence>
<dbReference type="PANTHER" id="PTHR47234:SF3">
    <property type="entry name" value="SECRETIN_TONB SHORT N-TERMINAL DOMAIN-CONTAINING PROTEIN"/>
    <property type="match status" value="1"/>
</dbReference>
<dbReference type="InterPro" id="IPR000531">
    <property type="entry name" value="Beta-barrel_TonB"/>
</dbReference>
<dbReference type="Gene3D" id="2.40.170.20">
    <property type="entry name" value="TonB-dependent receptor, beta-barrel domain"/>
    <property type="match status" value="1"/>
</dbReference>
<dbReference type="EMBL" id="JAAQOM010000018">
    <property type="protein sequence ID" value="NIA56966.1"/>
    <property type="molecule type" value="Genomic_DNA"/>
</dbReference>
<evidence type="ECO:0000256" key="7">
    <source>
        <dbReference type="ARBA" id="ARBA00023136"/>
    </source>
</evidence>
<dbReference type="SUPFAM" id="SSF56935">
    <property type="entry name" value="Porins"/>
    <property type="match status" value="1"/>
</dbReference>
<accession>A0ABX0PJE6</accession>
<protein>
    <submittedName>
        <fullName evidence="15">TonB-dependent receptor</fullName>
    </submittedName>
</protein>
<evidence type="ECO:0000313" key="16">
    <source>
        <dbReference type="Proteomes" id="UP000716322"/>
    </source>
</evidence>
<dbReference type="InterPro" id="IPR037066">
    <property type="entry name" value="Plug_dom_sf"/>
</dbReference>
<comment type="similarity">
    <text evidence="2 10 11">Belongs to the TonB-dependent receptor family.</text>
</comment>
<evidence type="ECO:0000259" key="14">
    <source>
        <dbReference type="Pfam" id="PF07715"/>
    </source>
</evidence>
<comment type="caution">
    <text evidence="15">The sequence shown here is derived from an EMBL/GenBank/DDBJ whole genome shotgun (WGS) entry which is preliminary data.</text>
</comment>
<gene>
    <name evidence="15" type="ORF">HAV22_25405</name>
</gene>
<name>A0ABX0PJE6_9BURK</name>
<evidence type="ECO:0000256" key="9">
    <source>
        <dbReference type="ARBA" id="ARBA00023237"/>
    </source>
</evidence>
<keyword evidence="8 15" id="KW-0675">Receptor</keyword>
<feature type="chain" id="PRO_5045460726" evidence="12">
    <location>
        <begin position="37"/>
        <end position="933"/>
    </location>
</feature>
<keyword evidence="9 10" id="KW-0998">Cell outer membrane</keyword>
<dbReference type="Pfam" id="PF00593">
    <property type="entry name" value="TonB_dep_Rec_b-barrel"/>
    <property type="match status" value="1"/>
</dbReference>
<organism evidence="15 16">
    <name type="scientific">Telluria antibiotica</name>
    <dbReference type="NCBI Taxonomy" id="2717319"/>
    <lineage>
        <taxon>Bacteria</taxon>
        <taxon>Pseudomonadati</taxon>
        <taxon>Pseudomonadota</taxon>
        <taxon>Betaproteobacteria</taxon>
        <taxon>Burkholderiales</taxon>
        <taxon>Oxalobacteraceae</taxon>
        <taxon>Telluria group</taxon>
        <taxon>Telluria</taxon>
    </lineage>
</organism>
<dbReference type="InterPro" id="IPR039426">
    <property type="entry name" value="TonB-dep_rcpt-like"/>
</dbReference>
<keyword evidence="16" id="KW-1185">Reference proteome</keyword>
<evidence type="ECO:0000256" key="5">
    <source>
        <dbReference type="ARBA" id="ARBA00022692"/>
    </source>
</evidence>
<dbReference type="PANTHER" id="PTHR47234">
    <property type="match status" value="1"/>
</dbReference>
<evidence type="ECO:0000256" key="6">
    <source>
        <dbReference type="ARBA" id="ARBA00023077"/>
    </source>
</evidence>